<dbReference type="InterPro" id="IPR001789">
    <property type="entry name" value="Sig_transdc_resp-reg_receiver"/>
</dbReference>
<dbReference type="Pfam" id="PF02518">
    <property type="entry name" value="HATPase_c"/>
    <property type="match status" value="1"/>
</dbReference>
<evidence type="ECO:0000256" key="7">
    <source>
        <dbReference type="ARBA" id="ARBA00022741"/>
    </source>
</evidence>
<evidence type="ECO:0000259" key="18">
    <source>
        <dbReference type="PROSITE" id="PS50110"/>
    </source>
</evidence>
<feature type="compositionally biased region" description="Basic and acidic residues" evidence="15">
    <location>
        <begin position="927"/>
        <end position="939"/>
    </location>
</feature>
<evidence type="ECO:0000256" key="15">
    <source>
        <dbReference type="SAM" id="MobiDB-lite"/>
    </source>
</evidence>
<dbReference type="Proteomes" id="UP000189911">
    <property type="component" value="Chromosome E"/>
</dbReference>
<dbReference type="SMART" id="SM00388">
    <property type="entry name" value="HisKA"/>
    <property type="match status" value="1"/>
</dbReference>
<keyword evidence="13" id="KW-0325">Glycoprotein</keyword>
<keyword evidence="11" id="KW-0902">Two-component regulatory system</keyword>
<dbReference type="AlphaFoldDB" id="A0A1G4JTM6"/>
<organism evidence="20 21">
    <name type="scientific">Lachancea nothofagi CBS 11611</name>
    <dbReference type="NCBI Taxonomy" id="1266666"/>
    <lineage>
        <taxon>Eukaryota</taxon>
        <taxon>Fungi</taxon>
        <taxon>Dikarya</taxon>
        <taxon>Ascomycota</taxon>
        <taxon>Saccharomycotina</taxon>
        <taxon>Saccharomycetes</taxon>
        <taxon>Saccharomycetales</taxon>
        <taxon>Saccharomycetaceae</taxon>
        <taxon>Lachancea</taxon>
    </lineage>
</organism>
<dbReference type="Gene3D" id="3.30.565.10">
    <property type="entry name" value="Histidine kinase-like ATPase, C-terminal domain"/>
    <property type="match status" value="1"/>
</dbReference>
<dbReference type="GO" id="GO:0007234">
    <property type="term" value="P:osmosensory signaling via phosphorelay pathway"/>
    <property type="evidence" value="ECO:0007669"/>
    <property type="project" value="UniProtKB-ARBA"/>
</dbReference>
<feature type="domain" description="Response regulatory" evidence="18">
    <location>
        <begin position="993"/>
        <end position="1114"/>
    </location>
</feature>
<feature type="domain" description="Histidine kinase" evidence="17">
    <location>
        <begin position="553"/>
        <end position="898"/>
    </location>
</feature>
<evidence type="ECO:0000313" key="21">
    <source>
        <dbReference type="Proteomes" id="UP000189911"/>
    </source>
</evidence>
<evidence type="ECO:0000256" key="14">
    <source>
        <dbReference type="PROSITE-ProRule" id="PRU00169"/>
    </source>
</evidence>
<dbReference type="GO" id="GO:0009927">
    <property type="term" value="F:histidine phosphotransfer kinase activity"/>
    <property type="evidence" value="ECO:0007669"/>
    <property type="project" value="TreeGrafter"/>
</dbReference>
<dbReference type="FunFam" id="1.10.287.130:FF:000004">
    <property type="entry name" value="Ethylene receptor 1"/>
    <property type="match status" value="1"/>
</dbReference>
<evidence type="ECO:0000256" key="3">
    <source>
        <dbReference type="ARBA" id="ARBA00012438"/>
    </source>
</evidence>
<evidence type="ECO:0000313" key="20">
    <source>
        <dbReference type="EMBL" id="SCU94105.1"/>
    </source>
</evidence>
<dbReference type="InterPro" id="IPR003594">
    <property type="entry name" value="HATPase_dom"/>
</dbReference>
<dbReference type="InterPro" id="IPR004358">
    <property type="entry name" value="Sig_transdc_His_kin-like_C"/>
</dbReference>
<name>A0A1G4JTM6_9SACH</name>
<dbReference type="InterPro" id="IPR005467">
    <property type="entry name" value="His_kinase_dom"/>
</dbReference>
<dbReference type="SUPFAM" id="SSF47384">
    <property type="entry name" value="Homodimeric domain of signal transducing histidine kinase"/>
    <property type="match status" value="1"/>
</dbReference>
<evidence type="ECO:0000256" key="2">
    <source>
        <dbReference type="ARBA" id="ARBA00004370"/>
    </source>
</evidence>
<dbReference type="CDD" id="cd17546">
    <property type="entry name" value="REC_hyHK_CKI1_RcsC-like"/>
    <property type="match status" value="1"/>
</dbReference>
<evidence type="ECO:0000259" key="19">
    <source>
        <dbReference type="PROSITE" id="PS50885"/>
    </source>
</evidence>
<keyword evidence="9" id="KW-0067">ATP-binding</keyword>
<dbReference type="PROSITE" id="PS50109">
    <property type="entry name" value="HIS_KIN"/>
    <property type="match status" value="1"/>
</dbReference>
<dbReference type="SMART" id="SM00387">
    <property type="entry name" value="HATPase_c"/>
    <property type="match status" value="1"/>
</dbReference>
<reference evidence="21" key="1">
    <citation type="submission" date="2016-03" db="EMBL/GenBank/DDBJ databases">
        <authorList>
            <person name="Devillers Hugo."/>
        </authorList>
    </citation>
    <scope>NUCLEOTIDE SEQUENCE [LARGE SCALE GENOMIC DNA]</scope>
</reference>
<dbReference type="PROSITE" id="PS50110">
    <property type="entry name" value="RESPONSE_REGULATORY"/>
    <property type="match status" value="1"/>
</dbReference>
<dbReference type="SUPFAM" id="SSF55874">
    <property type="entry name" value="ATPase domain of HSP90 chaperone/DNA topoisomerase II/histidine kinase"/>
    <property type="match status" value="2"/>
</dbReference>
<feature type="compositionally biased region" description="Polar residues" evidence="15">
    <location>
        <begin position="944"/>
        <end position="953"/>
    </location>
</feature>
<feature type="transmembrane region" description="Helical" evidence="16">
    <location>
        <begin position="340"/>
        <end position="364"/>
    </location>
</feature>
<keyword evidence="10 16" id="KW-1133">Transmembrane helix</keyword>
<evidence type="ECO:0000256" key="6">
    <source>
        <dbReference type="ARBA" id="ARBA00022692"/>
    </source>
</evidence>
<evidence type="ECO:0000256" key="12">
    <source>
        <dbReference type="ARBA" id="ARBA00023136"/>
    </source>
</evidence>
<dbReference type="Gene3D" id="3.40.50.2300">
    <property type="match status" value="1"/>
</dbReference>
<dbReference type="FunFam" id="3.40.50.2300:FF:000289">
    <property type="entry name" value="Osmosensing histidine protein kinase SLN1"/>
    <property type="match status" value="1"/>
</dbReference>
<dbReference type="PRINTS" id="PR00344">
    <property type="entry name" value="BCTRLSENSOR"/>
</dbReference>
<dbReference type="Gene3D" id="1.10.287.130">
    <property type="match status" value="1"/>
</dbReference>
<dbReference type="Pfam" id="PF00072">
    <property type="entry name" value="Response_reg"/>
    <property type="match status" value="1"/>
</dbReference>
<evidence type="ECO:0000256" key="1">
    <source>
        <dbReference type="ARBA" id="ARBA00000085"/>
    </source>
</evidence>
<dbReference type="PANTHER" id="PTHR43047">
    <property type="entry name" value="TWO-COMPONENT HISTIDINE PROTEIN KINASE"/>
    <property type="match status" value="1"/>
</dbReference>
<dbReference type="InterPro" id="IPR003661">
    <property type="entry name" value="HisK_dim/P_dom"/>
</dbReference>
<keyword evidence="7" id="KW-0547">Nucleotide-binding</keyword>
<dbReference type="PROSITE" id="PS50885">
    <property type="entry name" value="HAMP"/>
    <property type="match status" value="1"/>
</dbReference>
<comment type="catalytic activity">
    <reaction evidence="1">
        <text>ATP + protein L-histidine = ADP + protein N-phospho-L-histidine.</text>
        <dbReference type="EC" id="2.7.13.3"/>
    </reaction>
</comment>
<feature type="region of interest" description="Disordered" evidence="15">
    <location>
        <begin position="905"/>
        <end position="962"/>
    </location>
</feature>
<proteinExistence type="predicted"/>
<feature type="domain" description="HAMP" evidence="19">
    <location>
        <begin position="489"/>
        <end position="520"/>
    </location>
</feature>
<feature type="compositionally biased region" description="Polar residues" evidence="15">
    <location>
        <begin position="737"/>
        <end position="755"/>
    </location>
</feature>
<dbReference type="GO" id="GO:0005886">
    <property type="term" value="C:plasma membrane"/>
    <property type="evidence" value="ECO:0007669"/>
    <property type="project" value="TreeGrafter"/>
</dbReference>
<keyword evidence="5" id="KW-0808">Transferase</keyword>
<evidence type="ECO:0000259" key="17">
    <source>
        <dbReference type="PROSITE" id="PS50109"/>
    </source>
</evidence>
<protein>
    <recommendedName>
        <fullName evidence="3">histidine kinase</fullName>
        <ecNumber evidence="3">2.7.13.3</ecNumber>
    </recommendedName>
</protein>
<dbReference type="EC" id="2.7.13.3" evidence="3"/>
<dbReference type="SMART" id="SM00448">
    <property type="entry name" value="REC"/>
    <property type="match status" value="1"/>
</dbReference>
<sequence>MLSRQKFDFADFLRRKIKPPFLVSIRAQLTALVCFVALFSLIILAVITGVYFTQTYKSMRAERLQVASQLKSSQIDQNLNYLYYQCYWMSTRDILQDALTQYLAGNTSIENWSDASATLDKFLGSSDLFSVARVYDSTFQDVLNATNNGSGNSIPGNILTQLFPLSSNDSLPSSLEVSGILTDPVMNGSSGYLMSMSLPIFANPSIILSSSNVYGYLTIVMSAEGLKSVFNDTTALDKSSVVIVSTVYQNQTLAGYHLVFPPQGLDPDIVDEVFPLDNDSFLNGALREGKNGSIKSTKFLYSKNVAIGYSPCSFSFVAWAAVITQPESVFLSPSTKLTKIIAGTVIGIAVVVCIVTFPLSHWAVQPIVRLQKATEIITAGRGLRSDGSTLYSHKRASTAESFSSLFRSGSVRRSGSVACSTRSKYASEAVADKQKTIKDFSTGQEKHPDNNGDTPLQKYPSAPPASMLSDCRSPKSDRFITSSNLIESRVPVYNRLFSDELSELTETFNTMTDELDRHYALLEDRVRARTRQLEAAKIEAEGANEAKTVFIANISHELRTPLNGILGMTAIAMAEEEMPKVKSSLKLIFRSGELLLHIMTELLTFSKNVLKRTKLEERDFTVHDLALQVESIFGKLAKDQHVRLTISILPNLLRTMVLWGDSNRIVQIVMNLVSNALKFTPIDGKVDVNFTLLGEYDEERSEADNYEEPYIFPIVHEPAVEAAQLDHEIEETAAVPDTSNSSPLSPFSQGTLSDENGQDKFRKDSGTDDTDDLNDESKSIDSESSGSYDDARLHSQLRKHTTVSGESEIKDAHELETPKKWVISMEVRDTGPGIEPALQESVFEPFVQGDQTLSRQYGGTGLGLSICRQLATMMRGTMKLESKVGVGSKFTFKVPLTQTKEINFDDEEHPFEDEFNPRSKKNRKVKFSVEKSSSSEKPHSAPSTNDSSAGTPNVSESEVSVGSVRVDRPFLQSTGTALSSNNVRVASMTTKCKILVAEDNNVNQEVIRRMLNLEGLNDVDLACDGQDAFEKVQSLNAAGGHYDLIFMDVQMPRVDGLTATRRIRGDLQYTHPIVALTAYADDNNIKECLDAGMNGFLAKPIKRPKIKTILMEYCPQYNSED</sequence>
<gene>
    <name evidence="20" type="ORF">LANO_0E05710G</name>
</gene>
<evidence type="ECO:0000256" key="10">
    <source>
        <dbReference type="ARBA" id="ARBA00022989"/>
    </source>
</evidence>
<evidence type="ECO:0000256" key="9">
    <source>
        <dbReference type="ARBA" id="ARBA00022840"/>
    </source>
</evidence>
<dbReference type="InterPro" id="IPR036890">
    <property type="entry name" value="HATPase_C_sf"/>
</dbReference>
<dbReference type="OrthoDB" id="60033at2759"/>
<evidence type="ECO:0000256" key="11">
    <source>
        <dbReference type="ARBA" id="ARBA00023012"/>
    </source>
</evidence>
<accession>A0A1G4JTM6</accession>
<keyword evidence="4 14" id="KW-0597">Phosphoprotein</keyword>
<dbReference type="PANTHER" id="PTHR43047:SF72">
    <property type="entry name" value="OSMOSENSING HISTIDINE PROTEIN KINASE SLN1"/>
    <property type="match status" value="1"/>
</dbReference>
<dbReference type="CDD" id="cd06225">
    <property type="entry name" value="HAMP"/>
    <property type="match status" value="1"/>
</dbReference>
<evidence type="ECO:0000256" key="5">
    <source>
        <dbReference type="ARBA" id="ARBA00022679"/>
    </source>
</evidence>
<dbReference type="CDD" id="cd00082">
    <property type="entry name" value="HisKA"/>
    <property type="match status" value="1"/>
</dbReference>
<evidence type="ECO:0000256" key="13">
    <source>
        <dbReference type="ARBA" id="ARBA00023180"/>
    </source>
</evidence>
<dbReference type="EMBL" id="LT598451">
    <property type="protein sequence ID" value="SCU94105.1"/>
    <property type="molecule type" value="Genomic_DNA"/>
</dbReference>
<dbReference type="InterPro" id="IPR036097">
    <property type="entry name" value="HisK_dim/P_sf"/>
</dbReference>
<keyword evidence="21" id="KW-1185">Reference proteome</keyword>
<feature type="transmembrane region" description="Helical" evidence="16">
    <location>
        <begin position="29"/>
        <end position="53"/>
    </location>
</feature>
<evidence type="ECO:0000256" key="4">
    <source>
        <dbReference type="ARBA" id="ARBA00022553"/>
    </source>
</evidence>
<feature type="compositionally biased region" description="Acidic residues" evidence="15">
    <location>
        <begin position="905"/>
        <end position="914"/>
    </location>
</feature>
<dbReference type="SUPFAM" id="SSF52172">
    <property type="entry name" value="CheY-like"/>
    <property type="match status" value="1"/>
</dbReference>
<dbReference type="InterPro" id="IPR011006">
    <property type="entry name" value="CheY-like_superfamily"/>
</dbReference>
<dbReference type="GO" id="GO:0005524">
    <property type="term" value="F:ATP binding"/>
    <property type="evidence" value="ECO:0007669"/>
    <property type="project" value="UniProtKB-KW"/>
</dbReference>
<feature type="compositionally biased region" description="Basic and acidic residues" evidence="15">
    <location>
        <begin position="439"/>
        <end position="450"/>
    </location>
</feature>
<evidence type="ECO:0000256" key="16">
    <source>
        <dbReference type="SAM" id="Phobius"/>
    </source>
</evidence>
<dbReference type="GO" id="GO:0000155">
    <property type="term" value="F:phosphorelay sensor kinase activity"/>
    <property type="evidence" value="ECO:0007669"/>
    <property type="project" value="InterPro"/>
</dbReference>
<dbReference type="InterPro" id="IPR003660">
    <property type="entry name" value="HAMP_dom"/>
</dbReference>
<feature type="compositionally biased region" description="Basic and acidic residues" evidence="15">
    <location>
        <begin position="757"/>
        <end position="766"/>
    </location>
</feature>
<dbReference type="Pfam" id="PF00512">
    <property type="entry name" value="HisKA"/>
    <property type="match status" value="1"/>
</dbReference>
<keyword evidence="6 16" id="KW-0812">Transmembrane</keyword>
<evidence type="ECO:0000256" key="8">
    <source>
        <dbReference type="ARBA" id="ARBA00022777"/>
    </source>
</evidence>
<feature type="modified residue" description="4-aspartylphosphate" evidence="14">
    <location>
        <position position="1048"/>
    </location>
</feature>
<comment type="subcellular location">
    <subcellularLocation>
        <location evidence="2">Membrane</location>
    </subcellularLocation>
</comment>
<feature type="region of interest" description="Disordered" evidence="15">
    <location>
        <begin position="733"/>
        <end position="812"/>
    </location>
</feature>
<keyword evidence="12 16" id="KW-0472">Membrane</keyword>
<feature type="region of interest" description="Disordered" evidence="15">
    <location>
        <begin position="439"/>
        <end position="471"/>
    </location>
</feature>
<keyword evidence="8" id="KW-0418">Kinase</keyword>